<accession>D9PFI3</accession>
<dbReference type="SUPFAM" id="SSF53335">
    <property type="entry name" value="S-adenosyl-L-methionine-dependent methyltransferases"/>
    <property type="match status" value="1"/>
</dbReference>
<proteinExistence type="predicted"/>
<reference evidence="1" key="2">
    <citation type="journal article" date="2011" name="Microb. Ecol.">
        <title>Taxonomic and Functional Metagenomic Profiling of the Microbial Community in the Anoxic Sediment of a Sub-saline Shallow Lake (Laguna de Carrizo, Central Spain).</title>
        <authorList>
            <person name="Ferrer M."/>
            <person name="Guazzaroni M.E."/>
            <person name="Richter M."/>
            <person name="Garcia-Salamanca A."/>
            <person name="Yarza P."/>
            <person name="Suarez-Suarez A."/>
            <person name="Solano J."/>
            <person name="Alcaide M."/>
            <person name="van Dillewijn P."/>
            <person name="Molina-Henares M.A."/>
            <person name="Lopez-Cortes N."/>
            <person name="Al-Ramahi Y."/>
            <person name="Guerrero C."/>
            <person name="Acosta A."/>
            <person name="de Eugenio L.I."/>
            <person name="Martinez V."/>
            <person name="Marques S."/>
            <person name="Rojo F."/>
            <person name="Santero E."/>
            <person name="Genilloud O."/>
            <person name="Perez-Perez J."/>
            <person name="Rossello-Mora R."/>
            <person name="Ramos J.L."/>
        </authorList>
    </citation>
    <scope>NUCLEOTIDE SEQUENCE</scope>
</reference>
<dbReference type="AlphaFoldDB" id="D9PFI3"/>
<reference evidence="1" key="1">
    <citation type="submission" date="2010-07" db="EMBL/GenBank/DDBJ databases">
        <authorList>
            <consortium name="CONSOLIDER consortium CSD2007-00005"/>
            <person name="Guazzaroni M.-E."/>
            <person name="Richter M."/>
            <person name="Garcia-Salamanca A."/>
            <person name="Yarza P."/>
            <person name="Ferrer M."/>
        </authorList>
    </citation>
    <scope>NUCLEOTIDE SEQUENCE</scope>
</reference>
<name>D9PFI3_9ZZZZ</name>
<gene>
    <name evidence="1" type="ORF">LDC_0265</name>
</gene>
<comment type="caution">
    <text evidence="1">The sequence shown here is derived from an EMBL/GenBank/DDBJ whole genome shotgun (WGS) entry which is preliminary data.</text>
</comment>
<dbReference type="InterPro" id="IPR029063">
    <property type="entry name" value="SAM-dependent_MTases_sf"/>
</dbReference>
<dbReference type="Gene3D" id="3.40.50.150">
    <property type="entry name" value="Vaccinia Virus protein VP39"/>
    <property type="match status" value="1"/>
</dbReference>
<sequence>MNTMTFELETEVNDQVTEFLNYLLENGGPNPEDYTKFTSIVDNLDPSEVDNFRDKIKSVLNENTLIGHGFVKPYGYSGDFHLIDKIYQFDVNEDSRYKNWDLFFQNQAGANAVRNRKDFFIKYCKDLVINKENPKVLILGSGPASDVYEFLNNYSGSNNISFDLIDYDQAAIDFSMKKNQKFNGHVSYNRINALRYNSFKLYDLIWSAGMFDYFKDKHFTFLIRKYINCLAEDGEMVISNFSTRNPTKRLMEVLSDWYLNLRTESDLFRIALDACVDKELVSIDKEPLGVNLFLKVRKN</sequence>
<protein>
    <submittedName>
        <fullName evidence="1">Regulatory protein</fullName>
    </submittedName>
</protein>
<dbReference type="EMBL" id="ADZX01000069">
    <property type="protein sequence ID" value="EFK97691.1"/>
    <property type="molecule type" value="Genomic_DNA"/>
</dbReference>
<evidence type="ECO:0000313" key="1">
    <source>
        <dbReference type="EMBL" id="EFK97691.1"/>
    </source>
</evidence>
<organism evidence="1">
    <name type="scientific">sediment metagenome</name>
    <dbReference type="NCBI Taxonomy" id="749907"/>
    <lineage>
        <taxon>unclassified sequences</taxon>
        <taxon>metagenomes</taxon>
        <taxon>ecological metagenomes</taxon>
    </lineage>
</organism>